<keyword evidence="2" id="KW-0614">Plasmid</keyword>
<gene>
    <name evidence="2" type="primary">trbJ</name>
    <name evidence="2" type="ORF">BjapCC829_50270</name>
</gene>
<dbReference type="NCBIfam" id="NF010416">
    <property type="entry name" value="PRK13842.1"/>
    <property type="match status" value="1"/>
</dbReference>
<feature type="chain" id="PRO_5046564486" evidence="1">
    <location>
        <begin position="24"/>
        <end position="265"/>
    </location>
</feature>
<proteinExistence type="predicted"/>
<organism evidence="2 3">
    <name type="scientific">Bradyrhizobium barranii</name>
    <dbReference type="NCBI Taxonomy" id="2992140"/>
    <lineage>
        <taxon>Bacteria</taxon>
        <taxon>Pseudomonadati</taxon>
        <taxon>Pseudomonadota</taxon>
        <taxon>Alphaproteobacteria</taxon>
        <taxon>Hyphomicrobiales</taxon>
        <taxon>Nitrobacteraceae</taxon>
        <taxon>Bradyrhizobium</taxon>
    </lineage>
</organism>
<dbReference type="InterPro" id="IPR014147">
    <property type="entry name" value="T4SS_TrbJ"/>
</dbReference>
<reference evidence="2" key="1">
    <citation type="submission" date="2021-11" db="EMBL/GenBank/DDBJ databases">
        <title>Australian commercial rhizobial inoculants.</title>
        <authorList>
            <person name="Kohlmeier M.G."/>
            <person name="O'Hara G.W."/>
            <person name="Colombi E."/>
            <person name="Ramsay J.P."/>
            <person name="Terpolilli J."/>
        </authorList>
    </citation>
    <scope>NUCLEOTIDE SEQUENCE</scope>
    <source>
        <strain evidence="2">CC829</strain>
        <plasmid evidence="2">pCC829_3</plasmid>
    </source>
</reference>
<sequence>MLRRFSPMSRALIVGMIVGSAPAGPASAGAAAGGATEFTQILNNAEPVSLVGHSTTQIDNQIQQISQLAQQIQNQLRIYDNMRQNTAQLPSHVWGQVETDLKQLQSIVNQGQGMAFSMGNIDDVLKQRFQSYGQLKTNLPNGASFASTYQTWSTTNRDTISSTLQAAALTSQQFATENSTMAQLQMASESADGQMKALQVGHEIATQEVAQMQKLRGLIAQQTTMMATWYQSSQAAKDLSQARREQFFDATAPATSGGQTMEPRW</sequence>
<keyword evidence="1" id="KW-0732">Signal</keyword>
<keyword evidence="3" id="KW-1185">Reference proteome</keyword>
<dbReference type="NCBIfam" id="TIGR02780">
    <property type="entry name" value="TrbJ_Ti"/>
    <property type="match status" value="1"/>
</dbReference>
<evidence type="ECO:0000256" key="1">
    <source>
        <dbReference type="SAM" id="SignalP"/>
    </source>
</evidence>
<geneLocation type="plasmid" evidence="2 3">
    <name>pCC829_3</name>
</geneLocation>
<name>A0ABY3R1Q9_9BRAD</name>
<accession>A0ABY3R1Q9</accession>
<protein>
    <submittedName>
        <fullName evidence="2">P-type conjugative transfer protein TrbJ</fullName>
    </submittedName>
</protein>
<evidence type="ECO:0000313" key="3">
    <source>
        <dbReference type="Proteomes" id="UP001430990"/>
    </source>
</evidence>
<dbReference type="EMBL" id="CP088103">
    <property type="protein sequence ID" value="UFW92208.1"/>
    <property type="molecule type" value="Genomic_DNA"/>
</dbReference>
<dbReference type="RefSeq" id="WP_231145999.1">
    <property type="nucleotide sequence ID" value="NZ_CP088103.1"/>
</dbReference>
<feature type="signal peptide" evidence="1">
    <location>
        <begin position="1"/>
        <end position="23"/>
    </location>
</feature>
<evidence type="ECO:0000313" key="2">
    <source>
        <dbReference type="EMBL" id="UFW92208.1"/>
    </source>
</evidence>
<dbReference type="Proteomes" id="UP001430990">
    <property type="component" value="Plasmid pCC829_3"/>
</dbReference>